<reference evidence="1 2" key="1">
    <citation type="submission" date="2018-10" db="EMBL/GenBank/DDBJ databases">
        <title>Genome assembly for a Yunnan-Guizhou Plateau 3E fish, Anabarilius grahami (Regan), and its evolutionary and genetic applications.</title>
        <authorList>
            <person name="Jiang W."/>
        </authorList>
    </citation>
    <scope>NUCLEOTIDE SEQUENCE [LARGE SCALE GENOMIC DNA]</scope>
    <source>
        <strain evidence="1">AG-KIZ</strain>
        <tissue evidence="1">Muscle</tissue>
    </source>
</reference>
<proteinExistence type="predicted"/>
<sequence length="98" mass="11464">MRISHLLNMLNNDEKDVRELARSSLFLDLMRRKVPLARESEPHFLAFKRKPSGKLDTHSAGFGVWSDWLDLKDLCVRTGVSLEWSIRAERELKPEYPL</sequence>
<evidence type="ECO:0000313" key="2">
    <source>
        <dbReference type="Proteomes" id="UP000281406"/>
    </source>
</evidence>
<organism evidence="1 2">
    <name type="scientific">Anabarilius grahami</name>
    <name type="common">Kanglang fish</name>
    <name type="synonym">Barilius grahami</name>
    <dbReference type="NCBI Taxonomy" id="495550"/>
    <lineage>
        <taxon>Eukaryota</taxon>
        <taxon>Metazoa</taxon>
        <taxon>Chordata</taxon>
        <taxon>Craniata</taxon>
        <taxon>Vertebrata</taxon>
        <taxon>Euteleostomi</taxon>
        <taxon>Actinopterygii</taxon>
        <taxon>Neopterygii</taxon>
        <taxon>Teleostei</taxon>
        <taxon>Ostariophysi</taxon>
        <taxon>Cypriniformes</taxon>
        <taxon>Xenocyprididae</taxon>
        <taxon>Xenocypridinae</taxon>
        <taxon>Xenocypridinae incertae sedis</taxon>
        <taxon>Anabarilius</taxon>
    </lineage>
</organism>
<dbReference type="OrthoDB" id="8929758at2759"/>
<dbReference type="AlphaFoldDB" id="A0A3N0YRT1"/>
<dbReference type="Proteomes" id="UP000281406">
    <property type="component" value="Unassembled WGS sequence"/>
</dbReference>
<protein>
    <submittedName>
        <fullName evidence="1">Uncharacterized protein</fullName>
    </submittedName>
</protein>
<accession>A0A3N0YRT1</accession>
<keyword evidence="2" id="KW-1185">Reference proteome</keyword>
<name>A0A3N0YRT1_ANAGA</name>
<comment type="caution">
    <text evidence="1">The sequence shown here is derived from an EMBL/GenBank/DDBJ whole genome shotgun (WGS) entry which is preliminary data.</text>
</comment>
<evidence type="ECO:0000313" key="1">
    <source>
        <dbReference type="EMBL" id="ROL48912.1"/>
    </source>
</evidence>
<gene>
    <name evidence="1" type="ORF">DPX16_0687</name>
</gene>
<dbReference type="EMBL" id="RJVU01027767">
    <property type="protein sequence ID" value="ROL48912.1"/>
    <property type="molecule type" value="Genomic_DNA"/>
</dbReference>